<feature type="region of interest" description="Disordered" evidence="1">
    <location>
        <begin position="135"/>
        <end position="157"/>
    </location>
</feature>
<dbReference type="InterPro" id="IPR001005">
    <property type="entry name" value="SANT/Myb"/>
</dbReference>
<dbReference type="PANTHER" id="PTHR47340:SF1">
    <property type="entry name" value="DUPLICATED HOMEODOMAIN-LIKE SUPERFAMILY PROTEIN"/>
    <property type="match status" value="1"/>
</dbReference>
<sequence>MPPEPYPWDRRDFRKHERSGAEPRFGGGYGGGWPPRWRDLHHHDAQPPPYRRPYYQQQHPRWYSDVRSSPLPPGHGKQAGWHMHPDEVGQGFLPYGSRFSDRNLDEENFRTYNMGSDGVRHLRNYRDNRGSFSQKYWRATSREPVASSDGPGRNVENNEQRPIEHAQAHNSCAANNRDENNFSHPTTDEVTSEKPDSISKEQPLKDGGNVDELGSSRKYKKETCLGSINWKPLKWSRSGSLSSKGSSLSRSSSSKSLGVDSIETAAEVQQKKLTPVQSPTADALMTFAATSSEEPTSRKKPRLGWGEGLAKYEKKIVDDPEDDAIKSTMVVSFSNIEETEQAHTMNILEKSQRVADLEDCMSPVISVACSSSPGIEEKETVNGAKVDHGTSNCSCSPSTVSQAPFDGPKFNVENLELSSLSRLSSLVCELLQSGDQSCVNTYYVGADKLFLWKSDISKALEMTECEIDSLETELKSFIPEPKTYCPPPNLSSLQPEEIRSKRLEEQETDSNFAFRLAPLQPVSSECMIVENAPIGIESVEHERLNVDHTDNTGCASSKCVQVSTSLEDFYPQTSRGLVNLDANISSNLVEEYPDNSLCDGKNTGHADYSELTVTKICPDLSGTCDMLDIYDSILLSNKDFANVASEALNKLLPSGNNILNFGMGSSVSCLQGDLAVIRKNFLRRKRFLSFKEKTLTLKYKLFQHFWLQGRLVSVRKLRALSHKKPDLIEHKKHRFSRTRISAAAGNSQTVLAEVIDFVSGLLSESSFKPYRNTLKMPALILDEKEMQISRFISNNGLVEDPCAVETERSMINTWTSEERETFIDKLAKFGKDFRKIASFLDHKTTAECVEFYYKNHKSDCFEKARKKPDVKRSKSHTTYMVASGKRWGRDAAAASLDILGAASAMVANASTVVEIHQKCMPGFSFGASNAHKASRSYDGPFRRLNSPDLYNNEREAVAAVVLAGICDSMSPEAVSSCVKSSVDPVDRNQDLRSQRVGFYMKRPSTLDVTLTFDDECSDESCGKLDSTDWSDVEKTIFIQSLSSYGRDFEMISQCVGTRSRDQCKVFFSKARKCLGLDLILPGRGNAISRDANGGGSDVEDASAMGTGSIVCNVGSDCKMEDHLLQSDIKSRHEYDRVESKRHVKLGSKKCEENNWFASRDPVDTDPLSKNSLMGNCHLDNHVMNFNVDIVRENGANGVCVSLQELGTMDVSSDEETVRMVEEAADRSLQKESSEAENMALVEVSGGRLGKNCQEPDLLSTDKKVVDADVNSTDISGINGMVNGMKSELQLSENASLPLLDVHSATQANDVSFKKKDALETYTEKSHVDPLEQNSHIASLTSSTLFSVPIRYQKLSNHHTLSAVGVDWVDDEQSRNTVGTGDCEQYLSAHTFSDPCQFLRGSTVPGPILSEEKNGSVSCKNPIPLQNFSHGNLDPAHRAGFSLQKCRSLRYHSHDEASDPLRQHSGGQSGTRPSCSSNMDKPFRNGDVKLFGKILTSSEQKSHSCGQRTDDSGGQHHKSNDPGSENIPVMNFGFQDRNRMQTGLPPMANSSLLLAKYPSAFSNYAMSPAKVEQPPFQRLVKRIGRSSNCVSLFPSRDLCNRNGLTDILKSREARPFTTDMNPKDIFITDVQRRNRLNVVSGMQQQSRGIVGINVGRGVLVGGQCSGVSDPVAGIKMHYAKSEQFSLQSGNMMKEDRAWRRKGT</sequence>
<feature type="region of interest" description="Disordered" evidence="1">
    <location>
        <begin position="1"/>
        <end position="30"/>
    </location>
</feature>
<feature type="domain" description="SANT" evidence="2">
    <location>
        <begin position="809"/>
        <end position="860"/>
    </location>
</feature>
<feature type="compositionally biased region" description="Basic and acidic residues" evidence="1">
    <location>
        <begin position="7"/>
        <end position="21"/>
    </location>
</feature>
<feature type="region of interest" description="Disordered" evidence="1">
    <location>
        <begin position="1496"/>
        <end position="1526"/>
    </location>
</feature>
<dbReference type="Proteomes" id="UP000250235">
    <property type="component" value="Unassembled WGS sequence"/>
</dbReference>
<proteinExistence type="predicted"/>
<feature type="compositionally biased region" description="Polar residues" evidence="1">
    <location>
        <begin position="1496"/>
        <end position="1506"/>
    </location>
</feature>
<name>A0A2Z7AS37_9LAMI</name>
<evidence type="ECO:0000256" key="1">
    <source>
        <dbReference type="SAM" id="MobiDB-lite"/>
    </source>
</evidence>
<dbReference type="Gene3D" id="1.10.10.60">
    <property type="entry name" value="Homeodomain-like"/>
    <property type="match status" value="1"/>
</dbReference>
<dbReference type="InterPro" id="IPR017884">
    <property type="entry name" value="SANT_dom"/>
</dbReference>
<dbReference type="Gene3D" id="1.20.58.1880">
    <property type="match status" value="1"/>
</dbReference>
<feature type="region of interest" description="Disordered" evidence="1">
    <location>
        <begin position="36"/>
        <end position="55"/>
    </location>
</feature>
<feature type="domain" description="SANT" evidence="2">
    <location>
        <begin position="1024"/>
        <end position="1075"/>
    </location>
</feature>
<dbReference type="EMBL" id="KV012839">
    <property type="protein sequence ID" value="KZV24273.1"/>
    <property type="molecule type" value="Genomic_DNA"/>
</dbReference>
<feature type="region of interest" description="Disordered" evidence="1">
    <location>
        <begin position="174"/>
        <end position="215"/>
    </location>
</feature>
<feature type="compositionally biased region" description="Basic and acidic residues" evidence="1">
    <location>
        <begin position="36"/>
        <end position="45"/>
    </location>
</feature>
<evidence type="ECO:0000313" key="3">
    <source>
        <dbReference type="EMBL" id="KZV24273.1"/>
    </source>
</evidence>
<feature type="compositionally biased region" description="Basic and acidic residues" evidence="1">
    <location>
        <begin position="191"/>
        <end position="204"/>
    </location>
</feature>
<keyword evidence="4" id="KW-1185">Reference proteome</keyword>
<protein>
    <recommendedName>
        <fullName evidence="2">SANT domain-containing protein</fullName>
    </recommendedName>
</protein>
<dbReference type="OrthoDB" id="10258692at2759"/>
<evidence type="ECO:0000313" key="4">
    <source>
        <dbReference type="Proteomes" id="UP000250235"/>
    </source>
</evidence>
<gene>
    <name evidence="3" type="ORF">F511_01755</name>
</gene>
<reference evidence="3 4" key="1">
    <citation type="journal article" date="2015" name="Proc. Natl. Acad. Sci. U.S.A.">
        <title>The resurrection genome of Boea hygrometrica: A blueprint for survival of dehydration.</title>
        <authorList>
            <person name="Xiao L."/>
            <person name="Yang G."/>
            <person name="Zhang L."/>
            <person name="Yang X."/>
            <person name="Zhao S."/>
            <person name="Ji Z."/>
            <person name="Zhou Q."/>
            <person name="Hu M."/>
            <person name="Wang Y."/>
            <person name="Chen M."/>
            <person name="Xu Y."/>
            <person name="Jin H."/>
            <person name="Xiao X."/>
            <person name="Hu G."/>
            <person name="Bao F."/>
            <person name="Hu Y."/>
            <person name="Wan P."/>
            <person name="Li L."/>
            <person name="Deng X."/>
            <person name="Kuang T."/>
            <person name="Xiang C."/>
            <person name="Zhu J.K."/>
            <person name="Oliver M.J."/>
            <person name="He Y."/>
        </authorList>
    </citation>
    <scope>NUCLEOTIDE SEQUENCE [LARGE SCALE GENOMIC DNA]</scope>
    <source>
        <strain evidence="4">cv. XS01</strain>
    </source>
</reference>
<evidence type="ECO:0000259" key="2">
    <source>
        <dbReference type="PROSITE" id="PS51293"/>
    </source>
</evidence>
<dbReference type="PANTHER" id="PTHR47340">
    <property type="entry name" value="DUPLICATED HOMEODOMAIN-LIKE SUPERFAMILY PROTEIN"/>
    <property type="match status" value="1"/>
</dbReference>
<feature type="region of interest" description="Disordered" evidence="1">
    <location>
        <begin position="1455"/>
        <end position="1481"/>
    </location>
</feature>
<dbReference type="Pfam" id="PF00249">
    <property type="entry name" value="Myb_DNA-binding"/>
    <property type="match status" value="1"/>
</dbReference>
<accession>A0A2Z7AS37</accession>
<dbReference type="PROSITE" id="PS51293">
    <property type="entry name" value="SANT"/>
    <property type="match status" value="2"/>
</dbReference>
<feature type="compositionally biased region" description="Basic and acidic residues" evidence="1">
    <location>
        <begin position="1507"/>
        <end position="1519"/>
    </location>
</feature>
<feature type="region of interest" description="Disordered" evidence="1">
    <location>
        <begin position="236"/>
        <end position="258"/>
    </location>
</feature>
<dbReference type="CDD" id="cd00167">
    <property type="entry name" value="SANT"/>
    <property type="match status" value="1"/>
</dbReference>
<dbReference type="InterPro" id="IPR009057">
    <property type="entry name" value="Homeodomain-like_sf"/>
</dbReference>
<organism evidence="3 4">
    <name type="scientific">Dorcoceras hygrometricum</name>
    <dbReference type="NCBI Taxonomy" id="472368"/>
    <lineage>
        <taxon>Eukaryota</taxon>
        <taxon>Viridiplantae</taxon>
        <taxon>Streptophyta</taxon>
        <taxon>Embryophyta</taxon>
        <taxon>Tracheophyta</taxon>
        <taxon>Spermatophyta</taxon>
        <taxon>Magnoliopsida</taxon>
        <taxon>eudicotyledons</taxon>
        <taxon>Gunneridae</taxon>
        <taxon>Pentapetalae</taxon>
        <taxon>asterids</taxon>
        <taxon>lamiids</taxon>
        <taxon>Lamiales</taxon>
        <taxon>Gesneriaceae</taxon>
        <taxon>Didymocarpoideae</taxon>
        <taxon>Trichosporeae</taxon>
        <taxon>Loxocarpinae</taxon>
        <taxon>Dorcoceras</taxon>
    </lineage>
</organism>
<dbReference type="SMART" id="SM00717">
    <property type="entry name" value="SANT"/>
    <property type="match status" value="2"/>
</dbReference>
<feature type="compositionally biased region" description="Polar residues" evidence="1">
    <location>
        <begin position="1469"/>
        <end position="1478"/>
    </location>
</feature>
<dbReference type="SUPFAM" id="SSF46689">
    <property type="entry name" value="Homeodomain-like"/>
    <property type="match status" value="2"/>
</dbReference>